<feature type="region of interest" description="Disordered" evidence="1">
    <location>
        <begin position="1"/>
        <end position="39"/>
    </location>
</feature>
<reference evidence="2 3" key="1">
    <citation type="journal article" date="2022" name="ISME Commun">
        <title>Vulcanimicrobium alpinus gen. nov. sp. nov., the first cultivated representative of the candidate phylum 'Eremiobacterota', is a metabolically versatile aerobic anoxygenic phototroph.</title>
        <authorList>
            <person name="Yabe S."/>
            <person name="Muto K."/>
            <person name="Abe K."/>
            <person name="Yokota A."/>
            <person name="Staudigel H."/>
            <person name="Tebo B.M."/>
        </authorList>
    </citation>
    <scope>NUCLEOTIDE SEQUENCE [LARGE SCALE GENOMIC DNA]</scope>
    <source>
        <strain evidence="2 3">WC8-2</strain>
    </source>
</reference>
<feature type="compositionally biased region" description="Basic and acidic residues" evidence="1">
    <location>
        <begin position="1"/>
        <end position="23"/>
    </location>
</feature>
<proteinExistence type="predicted"/>
<keyword evidence="3" id="KW-1185">Reference proteome</keyword>
<dbReference type="KEGG" id="vab:WPS_27190"/>
<accession>A0AAN1XXY9</accession>
<dbReference type="EMBL" id="AP025523">
    <property type="protein sequence ID" value="BDE07443.1"/>
    <property type="molecule type" value="Genomic_DNA"/>
</dbReference>
<name>A0AAN1XXY9_UNVUL</name>
<organism evidence="2 3">
    <name type="scientific">Vulcanimicrobium alpinum</name>
    <dbReference type="NCBI Taxonomy" id="3016050"/>
    <lineage>
        <taxon>Bacteria</taxon>
        <taxon>Bacillati</taxon>
        <taxon>Vulcanimicrobiota</taxon>
        <taxon>Vulcanimicrobiia</taxon>
        <taxon>Vulcanimicrobiales</taxon>
        <taxon>Vulcanimicrobiaceae</taxon>
        <taxon>Vulcanimicrobium</taxon>
    </lineage>
</organism>
<gene>
    <name evidence="2" type="ORF">WPS_27190</name>
</gene>
<evidence type="ECO:0000313" key="2">
    <source>
        <dbReference type="EMBL" id="BDE07443.1"/>
    </source>
</evidence>
<dbReference type="Proteomes" id="UP001317532">
    <property type="component" value="Chromosome"/>
</dbReference>
<protein>
    <submittedName>
        <fullName evidence="2">Uncharacterized protein</fullName>
    </submittedName>
</protein>
<evidence type="ECO:0000313" key="3">
    <source>
        <dbReference type="Proteomes" id="UP001317532"/>
    </source>
</evidence>
<dbReference type="AlphaFoldDB" id="A0AAN1XXY9"/>
<evidence type="ECO:0000256" key="1">
    <source>
        <dbReference type="SAM" id="MobiDB-lite"/>
    </source>
</evidence>
<sequence length="80" mass="8857">MNVDERSLHDLHDAWADRWRDPPPDVSVETSPPGGRAQRSGEIAAYIAAELARGRSIYSVVRDGFVRERIGAFDGRALPP</sequence>